<dbReference type="AlphaFoldDB" id="A0A136IV69"/>
<dbReference type="Proteomes" id="UP000070501">
    <property type="component" value="Unassembled WGS sequence"/>
</dbReference>
<dbReference type="PANTHER" id="PTHR35585:SF1">
    <property type="entry name" value="HHE DOMAIN PROTEIN (AFU_ORTHOLOGUE AFUA_4G00730)"/>
    <property type="match status" value="1"/>
</dbReference>
<organism evidence="2 3">
    <name type="scientific">Microdochium bolleyi</name>
    <dbReference type="NCBI Taxonomy" id="196109"/>
    <lineage>
        <taxon>Eukaryota</taxon>
        <taxon>Fungi</taxon>
        <taxon>Dikarya</taxon>
        <taxon>Ascomycota</taxon>
        <taxon>Pezizomycotina</taxon>
        <taxon>Sordariomycetes</taxon>
        <taxon>Xylariomycetidae</taxon>
        <taxon>Xylariales</taxon>
        <taxon>Microdochiaceae</taxon>
        <taxon>Microdochium</taxon>
    </lineage>
</organism>
<gene>
    <name evidence="2" type="ORF">Micbo1qcDRAFT_206907</name>
</gene>
<dbReference type="PANTHER" id="PTHR35585">
    <property type="entry name" value="HHE DOMAIN PROTEIN (AFU_ORTHOLOGUE AFUA_4G00730)"/>
    <property type="match status" value="1"/>
</dbReference>
<dbReference type="OrthoDB" id="9983919at2759"/>
<reference evidence="3" key="1">
    <citation type="submission" date="2016-02" db="EMBL/GenBank/DDBJ databases">
        <title>Draft genome sequence of Microdochium bolleyi, a fungal endophyte of beachgrass.</title>
        <authorList>
            <consortium name="DOE Joint Genome Institute"/>
            <person name="David A.S."/>
            <person name="May G."/>
            <person name="Haridas S."/>
            <person name="Lim J."/>
            <person name="Wang M."/>
            <person name="Labutti K."/>
            <person name="Lipzen A."/>
            <person name="Barry K."/>
            <person name="Grigoriev I.V."/>
        </authorList>
    </citation>
    <scope>NUCLEOTIDE SEQUENCE [LARGE SCALE GENOMIC DNA]</scope>
    <source>
        <strain evidence="3">J235TASD1</strain>
    </source>
</reference>
<dbReference type="InParanoid" id="A0A136IV69"/>
<dbReference type="Pfam" id="PF01814">
    <property type="entry name" value="Hemerythrin"/>
    <property type="match status" value="1"/>
</dbReference>
<dbReference type="Gene3D" id="1.20.120.520">
    <property type="entry name" value="nmb1532 protein domain like"/>
    <property type="match status" value="1"/>
</dbReference>
<dbReference type="EMBL" id="KQ964257">
    <property type="protein sequence ID" value="KXJ88753.1"/>
    <property type="molecule type" value="Genomic_DNA"/>
</dbReference>
<proteinExistence type="predicted"/>
<keyword evidence="3" id="KW-1185">Reference proteome</keyword>
<evidence type="ECO:0000259" key="1">
    <source>
        <dbReference type="Pfam" id="PF01814"/>
    </source>
</evidence>
<feature type="domain" description="Hemerythrin-like" evidence="1">
    <location>
        <begin position="14"/>
        <end position="99"/>
    </location>
</feature>
<sequence>MAAKTHDEKVRWRNQFTWELARHSIAEELVVYPAFEQHLSNGKTMADHDRSEHLTVKQELVKFQDLDPKDPTFSTTLESLWANLDKHMAEEEKDDMPALEKALEEADSDKLVRSFNRTKKFVPTHSHPGAPDKPPFETAAGLLAAPIDHIKDLFRKFPEEAKTGELPP</sequence>
<dbReference type="STRING" id="196109.A0A136IV69"/>
<dbReference type="InterPro" id="IPR012312">
    <property type="entry name" value="Hemerythrin-like"/>
</dbReference>
<evidence type="ECO:0000313" key="2">
    <source>
        <dbReference type="EMBL" id="KXJ88753.1"/>
    </source>
</evidence>
<evidence type="ECO:0000313" key="3">
    <source>
        <dbReference type="Proteomes" id="UP000070501"/>
    </source>
</evidence>
<protein>
    <submittedName>
        <fullName evidence="2">HHE domain protein</fullName>
    </submittedName>
</protein>
<name>A0A136IV69_9PEZI</name>
<accession>A0A136IV69</accession>